<evidence type="ECO:0000256" key="3">
    <source>
        <dbReference type="PIRSR" id="PIRSR000509-1"/>
    </source>
</evidence>
<dbReference type="InterPro" id="IPR033964">
    <property type="entry name" value="ABBA"/>
</dbReference>
<keyword evidence="5" id="KW-1185">Reference proteome</keyword>
<organism evidence="4 5">
    <name type="scientific">Aspergillus ellipticus CBS 707.79</name>
    <dbReference type="NCBI Taxonomy" id="1448320"/>
    <lineage>
        <taxon>Eukaryota</taxon>
        <taxon>Fungi</taxon>
        <taxon>Dikarya</taxon>
        <taxon>Ascomycota</taxon>
        <taxon>Pezizomycotina</taxon>
        <taxon>Eurotiomycetes</taxon>
        <taxon>Eurotiomycetidae</taxon>
        <taxon>Eurotiales</taxon>
        <taxon>Aspergillaceae</taxon>
        <taxon>Aspergillus</taxon>
        <taxon>Aspergillus subgen. Circumdati</taxon>
    </lineage>
</organism>
<dbReference type="PANTHER" id="PTHR40627:SF3">
    <property type="entry name" value="PRENYLTRANSFERASE ASQH2-RELATED"/>
    <property type="match status" value="1"/>
</dbReference>
<dbReference type="Proteomes" id="UP000247810">
    <property type="component" value="Unassembled WGS sequence"/>
</dbReference>
<dbReference type="InterPro" id="IPR012148">
    <property type="entry name" value="ABBA_DMATS-like"/>
</dbReference>
<evidence type="ECO:0000313" key="4">
    <source>
        <dbReference type="EMBL" id="PYH92422.1"/>
    </source>
</evidence>
<dbReference type="OrthoDB" id="5392033at2759"/>
<keyword evidence="2 4" id="KW-0808">Transferase</keyword>
<feature type="binding site" evidence="3">
    <location>
        <position position="95"/>
    </location>
    <ligand>
        <name>L-tryptophan</name>
        <dbReference type="ChEBI" id="CHEBI:57912"/>
    </ligand>
</feature>
<feature type="binding site" evidence="3">
    <location>
        <position position="265"/>
    </location>
    <ligand>
        <name>dimethylallyl diphosphate</name>
        <dbReference type="ChEBI" id="CHEBI:57623"/>
    </ligand>
</feature>
<dbReference type="GO" id="GO:0009820">
    <property type="term" value="P:alkaloid metabolic process"/>
    <property type="evidence" value="ECO:0007669"/>
    <property type="project" value="InterPro"/>
</dbReference>
<protein>
    <submittedName>
        <fullName evidence="4">Putative tryptophan dimethylallyltransferase</fullName>
    </submittedName>
</protein>
<dbReference type="PANTHER" id="PTHR40627">
    <property type="entry name" value="INDOLE PRENYLTRANSFERASE TDIB-RELATED"/>
    <property type="match status" value="1"/>
</dbReference>
<gene>
    <name evidence="4" type="ORF">BO71DRAFT_400578</name>
</gene>
<dbReference type="VEuPathDB" id="FungiDB:BO71DRAFT_400578"/>
<accession>A0A319EN95</accession>
<feature type="binding site" evidence="3">
    <location>
        <position position="200"/>
    </location>
    <ligand>
        <name>dimethylallyl diphosphate</name>
        <dbReference type="ChEBI" id="CHEBI:57623"/>
    </ligand>
</feature>
<feature type="binding site" evidence="3">
    <location>
        <position position="269"/>
    </location>
    <ligand>
        <name>dimethylallyl diphosphate</name>
        <dbReference type="ChEBI" id="CHEBI:57623"/>
    </ligand>
</feature>
<dbReference type="CDD" id="cd13929">
    <property type="entry name" value="PT-DMATS_CymD"/>
    <property type="match status" value="1"/>
</dbReference>
<name>A0A319EN95_9EURO</name>
<proteinExistence type="inferred from homology"/>
<dbReference type="AlphaFoldDB" id="A0A319EN95"/>
<dbReference type="GO" id="GO:0016765">
    <property type="term" value="F:transferase activity, transferring alkyl or aryl (other than methyl) groups"/>
    <property type="evidence" value="ECO:0007669"/>
    <property type="project" value="InterPro"/>
</dbReference>
<comment type="similarity">
    <text evidence="1">Belongs to the tryptophan dimethylallyltransferase family.</text>
</comment>
<dbReference type="InterPro" id="IPR017795">
    <property type="entry name" value="ABBA_NscD-like"/>
</dbReference>
<evidence type="ECO:0000256" key="2">
    <source>
        <dbReference type="ARBA" id="ARBA00022679"/>
    </source>
</evidence>
<dbReference type="EMBL" id="KZ825917">
    <property type="protein sequence ID" value="PYH92422.1"/>
    <property type="molecule type" value="Genomic_DNA"/>
</dbReference>
<evidence type="ECO:0000313" key="5">
    <source>
        <dbReference type="Proteomes" id="UP000247810"/>
    </source>
</evidence>
<feature type="binding site" evidence="3">
    <location>
        <position position="267"/>
    </location>
    <ligand>
        <name>dimethylallyl diphosphate</name>
        <dbReference type="ChEBI" id="CHEBI:57623"/>
    </ligand>
</feature>
<feature type="binding site" evidence="3">
    <location>
        <position position="351"/>
    </location>
    <ligand>
        <name>dimethylallyl diphosphate</name>
        <dbReference type="ChEBI" id="CHEBI:57623"/>
    </ligand>
</feature>
<dbReference type="PIRSF" id="PIRSF000509">
    <property type="entry name" value="Trp_DMAT"/>
    <property type="match status" value="1"/>
</dbReference>
<evidence type="ECO:0000256" key="1">
    <source>
        <dbReference type="ARBA" id="ARBA00010209"/>
    </source>
</evidence>
<sequence>MESSGETTTLPGSGPGSTITPLDAVNKNIIIRDVDQQAWWKTTAPLLAKVLASARYSHAQQIDYLTFYCKTCIPRLGPYPHRFRCGISLSGLPLEFSVNFKQYGSSHPIARVGFEPLSLLSGTDRDLYNLIPTREFLGELERLQIPRFDTRLLEHFWPLHILNQSEQDSLQGARPEGTDRYSQAMFGFDLQDDTISVKGYTLPVLKCRVTGQSVASLHQETVRSLGPMMDCSAAFELMHAYMEEIGAYNRSAFFSWDCVAPAKSRLKFYGYDGDVTWSRIEELWTLGGRVQSATRARGLEYLRQLWDLMELPSGHRGLGEGFNPGANTASTPIVYNHEIKAGNPVPSTKVYLPVHGENDGRIVRAVAEFLQIIGLEEYGTGLEQTVADCL</sequence>
<dbReference type="SFLD" id="SFLDS00036">
    <property type="entry name" value="Aromatic_Prenyltransferase"/>
    <property type="match status" value="1"/>
</dbReference>
<reference evidence="4 5" key="1">
    <citation type="submission" date="2018-02" db="EMBL/GenBank/DDBJ databases">
        <title>The genomes of Aspergillus section Nigri reveals drivers in fungal speciation.</title>
        <authorList>
            <consortium name="DOE Joint Genome Institute"/>
            <person name="Vesth T.C."/>
            <person name="Nybo J."/>
            <person name="Theobald S."/>
            <person name="Brandl J."/>
            <person name="Frisvad J.C."/>
            <person name="Nielsen K.F."/>
            <person name="Lyhne E.K."/>
            <person name="Kogle M.E."/>
            <person name="Kuo A."/>
            <person name="Riley R."/>
            <person name="Clum A."/>
            <person name="Nolan M."/>
            <person name="Lipzen A."/>
            <person name="Salamov A."/>
            <person name="Henrissat B."/>
            <person name="Wiebenga A."/>
            <person name="De vries R.P."/>
            <person name="Grigoriev I.V."/>
            <person name="Mortensen U.H."/>
            <person name="Andersen M.R."/>
            <person name="Baker S.E."/>
        </authorList>
    </citation>
    <scope>NUCLEOTIDE SEQUENCE [LARGE SCALE GENOMIC DNA]</scope>
    <source>
        <strain evidence="4 5">CBS 707.79</strain>
    </source>
</reference>
<feature type="binding site" evidence="3">
    <location>
        <position position="111"/>
    </location>
    <ligand>
        <name>dimethylallyl diphosphate</name>
        <dbReference type="ChEBI" id="CHEBI:57623"/>
    </ligand>
</feature>
<dbReference type="NCBIfam" id="TIGR03429">
    <property type="entry name" value="arom_pren_DMATS"/>
    <property type="match status" value="1"/>
</dbReference>
<dbReference type="Pfam" id="PF11991">
    <property type="entry name" value="Trp_DMAT"/>
    <property type="match status" value="1"/>
</dbReference>
<feature type="binding site" evidence="3">
    <location>
        <position position="198"/>
    </location>
    <ligand>
        <name>dimethylallyl diphosphate</name>
        <dbReference type="ChEBI" id="CHEBI:57623"/>
    </ligand>
</feature>